<protein>
    <submittedName>
        <fullName evidence="3">Outer membrane lipoprotein carrier protein LolA</fullName>
    </submittedName>
</protein>
<keyword evidence="1 2" id="KW-0732">Signal</keyword>
<evidence type="ECO:0000256" key="1">
    <source>
        <dbReference type="ARBA" id="ARBA00022729"/>
    </source>
</evidence>
<keyword evidence="3" id="KW-0449">Lipoprotein</keyword>
<dbReference type="Proteomes" id="UP001499910">
    <property type="component" value="Unassembled WGS sequence"/>
</dbReference>
<evidence type="ECO:0000256" key="2">
    <source>
        <dbReference type="SAM" id="SignalP"/>
    </source>
</evidence>
<dbReference type="PANTHER" id="PTHR35869:SF1">
    <property type="entry name" value="OUTER-MEMBRANE LIPOPROTEIN CARRIER PROTEIN"/>
    <property type="match status" value="1"/>
</dbReference>
<proteinExistence type="predicted"/>
<dbReference type="CDD" id="cd16325">
    <property type="entry name" value="LolA"/>
    <property type="match status" value="1"/>
</dbReference>
<evidence type="ECO:0000313" key="3">
    <source>
        <dbReference type="EMBL" id="GAA5080122.1"/>
    </source>
</evidence>
<dbReference type="EMBL" id="BAABHW010000006">
    <property type="protein sequence ID" value="GAA5080122.1"/>
    <property type="molecule type" value="Genomic_DNA"/>
</dbReference>
<dbReference type="Gene3D" id="2.50.20.10">
    <property type="entry name" value="Lipoprotein localisation LolA/LolB/LppX"/>
    <property type="match status" value="1"/>
</dbReference>
<dbReference type="PANTHER" id="PTHR35869">
    <property type="entry name" value="OUTER-MEMBRANE LIPOPROTEIN CARRIER PROTEIN"/>
    <property type="match status" value="1"/>
</dbReference>
<dbReference type="SUPFAM" id="SSF89392">
    <property type="entry name" value="Prokaryotic lipoproteins and lipoprotein localization factors"/>
    <property type="match status" value="1"/>
</dbReference>
<gene>
    <name evidence="3" type="ORF">GCM10023209_33240</name>
</gene>
<evidence type="ECO:0000313" key="4">
    <source>
        <dbReference type="Proteomes" id="UP001499910"/>
    </source>
</evidence>
<dbReference type="InterPro" id="IPR004564">
    <property type="entry name" value="OM_lipoprot_carrier_LolA-like"/>
</dbReference>
<dbReference type="RefSeq" id="WP_259553356.1">
    <property type="nucleotide sequence ID" value="NZ_BAABHW010000006.1"/>
</dbReference>
<accession>A0ABP9LK02</accession>
<organism evidence="3 4">
    <name type="scientific">[Roseibacterium] beibuensis</name>
    <dbReference type="NCBI Taxonomy" id="1193142"/>
    <lineage>
        <taxon>Bacteria</taxon>
        <taxon>Pseudomonadati</taxon>
        <taxon>Pseudomonadota</taxon>
        <taxon>Alphaproteobacteria</taxon>
        <taxon>Rhodobacterales</taxon>
        <taxon>Roseobacteraceae</taxon>
        <taxon>Roseicyclus</taxon>
    </lineage>
</organism>
<reference evidence="4" key="1">
    <citation type="journal article" date="2019" name="Int. J. Syst. Evol. Microbiol.">
        <title>The Global Catalogue of Microorganisms (GCM) 10K type strain sequencing project: providing services to taxonomists for standard genome sequencing and annotation.</title>
        <authorList>
            <consortium name="The Broad Institute Genomics Platform"/>
            <consortium name="The Broad Institute Genome Sequencing Center for Infectious Disease"/>
            <person name="Wu L."/>
            <person name="Ma J."/>
        </authorList>
    </citation>
    <scope>NUCLEOTIDE SEQUENCE [LARGE SCALE GENOMIC DNA]</scope>
    <source>
        <strain evidence="4">JCM 18015</strain>
    </source>
</reference>
<dbReference type="InterPro" id="IPR029046">
    <property type="entry name" value="LolA/LolB/LppX"/>
</dbReference>
<keyword evidence="4" id="KW-1185">Reference proteome</keyword>
<sequence length="198" mass="21800">MKQVLLALVLASIAAVPALADAIPLNAISRYLNGIETAEADFTQINDDGTVSTGHLYLRRPGNMRFEYAGDDLLVMAGGQQVAIFDGRSNTRPDQYPLRETPLSIILDEQVDLSRSNMVVRHEFDGTSTRVVAQDPDRPEIGSLTMVFTPDPIELRQWVVRDDTGAETTVVLGAMEEGGSIPLTRFSITQEIQRRRGD</sequence>
<dbReference type="Pfam" id="PF03548">
    <property type="entry name" value="LolA"/>
    <property type="match status" value="1"/>
</dbReference>
<name>A0ABP9LK02_9RHOB</name>
<feature type="signal peptide" evidence="2">
    <location>
        <begin position="1"/>
        <end position="20"/>
    </location>
</feature>
<feature type="chain" id="PRO_5047438617" evidence="2">
    <location>
        <begin position="21"/>
        <end position="198"/>
    </location>
</feature>
<comment type="caution">
    <text evidence="3">The sequence shown here is derived from an EMBL/GenBank/DDBJ whole genome shotgun (WGS) entry which is preliminary data.</text>
</comment>